<protein>
    <submittedName>
        <fullName evidence="2">Uncharacterized protein</fullName>
    </submittedName>
</protein>
<organism evidence="2 3">
    <name type="scientific">Caenorhabditis japonica</name>
    <dbReference type="NCBI Taxonomy" id="281687"/>
    <lineage>
        <taxon>Eukaryota</taxon>
        <taxon>Metazoa</taxon>
        <taxon>Ecdysozoa</taxon>
        <taxon>Nematoda</taxon>
        <taxon>Chromadorea</taxon>
        <taxon>Rhabditida</taxon>
        <taxon>Rhabditina</taxon>
        <taxon>Rhabditomorpha</taxon>
        <taxon>Rhabditoidea</taxon>
        <taxon>Rhabditidae</taxon>
        <taxon>Peloderinae</taxon>
        <taxon>Caenorhabditis</taxon>
    </lineage>
</organism>
<reference evidence="3" key="1">
    <citation type="submission" date="2010-08" db="EMBL/GenBank/DDBJ databases">
        <authorList>
            <consortium name="Caenorhabditis japonica Sequencing Consortium"/>
            <person name="Wilson R.K."/>
        </authorList>
    </citation>
    <scope>NUCLEOTIDE SEQUENCE [LARGE SCALE GENOMIC DNA]</scope>
    <source>
        <strain evidence="3">DF5081</strain>
    </source>
</reference>
<name>A0A8R1EI19_CAEJA</name>
<sequence length="112" mass="12354">MLNSKPSRARPLPLHVPEPQDVVAVPLDEEALHGEPLFPPELILPSEKAAEEEAKKKALQTKKPENPFDGLDANEQKDTVNWPAAKVQRQNTGSMPETLKMGDRRELGGSLL</sequence>
<feature type="compositionally biased region" description="Basic and acidic residues" evidence="1">
    <location>
        <begin position="100"/>
        <end position="112"/>
    </location>
</feature>
<accession>A0A8R1EI19</accession>
<reference evidence="2" key="2">
    <citation type="submission" date="2022-06" db="UniProtKB">
        <authorList>
            <consortium name="EnsemblMetazoa"/>
        </authorList>
    </citation>
    <scope>IDENTIFICATION</scope>
    <source>
        <strain evidence="2">DF5081</strain>
    </source>
</reference>
<evidence type="ECO:0000313" key="2">
    <source>
        <dbReference type="EnsemblMetazoa" id="CJA36843.1"/>
    </source>
</evidence>
<dbReference type="EnsemblMetazoa" id="CJA36843.1">
    <property type="protein sequence ID" value="CJA36843.1"/>
    <property type="gene ID" value="WBGene00212690"/>
</dbReference>
<feature type="compositionally biased region" description="Basic and acidic residues" evidence="1">
    <location>
        <begin position="48"/>
        <end position="66"/>
    </location>
</feature>
<evidence type="ECO:0000313" key="3">
    <source>
        <dbReference type="Proteomes" id="UP000005237"/>
    </source>
</evidence>
<keyword evidence="3" id="KW-1185">Reference proteome</keyword>
<dbReference type="AlphaFoldDB" id="A0A8R1EI19"/>
<evidence type="ECO:0000256" key="1">
    <source>
        <dbReference type="SAM" id="MobiDB-lite"/>
    </source>
</evidence>
<dbReference type="Proteomes" id="UP000005237">
    <property type="component" value="Unassembled WGS sequence"/>
</dbReference>
<proteinExistence type="predicted"/>
<feature type="region of interest" description="Disordered" evidence="1">
    <location>
        <begin position="46"/>
        <end position="112"/>
    </location>
</feature>